<dbReference type="RefSeq" id="WP_123220164.1">
    <property type="nucleotide sequence ID" value="NZ_JACHYQ010000003.1"/>
</dbReference>
<reference evidence="2" key="1">
    <citation type="submission" date="2018-05" db="EMBL/GenBank/DDBJ databases">
        <title>Genome Sequencing of selected type strains of the family Eggerthellaceae.</title>
        <authorList>
            <person name="Danylec N."/>
            <person name="Stoll D.A."/>
            <person name="Doetsch A."/>
            <person name="Huch M."/>
        </authorList>
    </citation>
    <scope>NUCLEOTIDE SEQUENCE [LARGE SCALE GENOMIC DNA]</scope>
    <source>
        <strain evidence="2">DSM 22006</strain>
    </source>
</reference>
<accession>A0A3N0I7N8</accession>
<gene>
    <name evidence="1" type="ORF">DMP05_09180</name>
</gene>
<name>A0A3N0I7N8_9ACTN</name>
<evidence type="ECO:0000313" key="1">
    <source>
        <dbReference type="EMBL" id="RNM33031.1"/>
    </source>
</evidence>
<sequence length="91" mass="9932">MKKKEMAALFDELGSDEFKLWSELDGSAMDEASVREMRIAKAAISTAFAYCSAIAAGRGLVFVGENGKVDRAVTHWLLARQAFAMLAKDSE</sequence>
<organism evidence="1 2">
    <name type="scientific">Slackia isoflavoniconvertens</name>
    <dbReference type="NCBI Taxonomy" id="572010"/>
    <lineage>
        <taxon>Bacteria</taxon>
        <taxon>Bacillati</taxon>
        <taxon>Actinomycetota</taxon>
        <taxon>Coriobacteriia</taxon>
        <taxon>Eggerthellales</taxon>
        <taxon>Eggerthellaceae</taxon>
        <taxon>Slackia</taxon>
    </lineage>
</organism>
<proteinExistence type="predicted"/>
<comment type="caution">
    <text evidence="1">The sequence shown here is derived from an EMBL/GenBank/DDBJ whole genome shotgun (WGS) entry which is preliminary data.</text>
</comment>
<dbReference type="AlphaFoldDB" id="A0A3N0I7N8"/>
<dbReference type="Proteomes" id="UP000271472">
    <property type="component" value="Unassembled WGS sequence"/>
</dbReference>
<keyword evidence="2" id="KW-1185">Reference proteome</keyword>
<dbReference type="EMBL" id="QIBZ01000021">
    <property type="protein sequence ID" value="RNM33031.1"/>
    <property type="molecule type" value="Genomic_DNA"/>
</dbReference>
<protein>
    <submittedName>
        <fullName evidence="1">Uncharacterized protein</fullName>
    </submittedName>
</protein>
<evidence type="ECO:0000313" key="2">
    <source>
        <dbReference type="Proteomes" id="UP000271472"/>
    </source>
</evidence>
<dbReference type="GeneID" id="98663125"/>